<gene>
    <name evidence="3" type="ORF">HETIRDRAFT_107455</name>
</gene>
<dbReference type="InParanoid" id="W4JWI1"/>
<organism evidence="3 4">
    <name type="scientific">Heterobasidion irregulare (strain TC 32-1)</name>
    <dbReference type="NCBI Taxonomy" id="747525"/>
    <lineage>
        <taxon>Eukaryota</taxon>
        <taxon>Fungi</taxon>
        <taxon>Dikarya</taxon>
        <taxon>Basidiomycota</taxon>
        <taxon>Agaricomycotina</taxon>
        <taxon>Agaricomycetes</taxon>
        <taxon>Russulales</taxon>
        <taxon>Bondarzewiaceae</taxon>
        <taxon>Heterobasidion</taxon>
        <taxon>Heterobasidion annosum species complex</taxon>
    </lineage>
</organism>
<dbReference type="Proteomes" id="UP000030671">
    <property type="component" value="Unassembled WGS sequence"/>
</dbReference>
<feature type="region of interest" description="Disordered" evidence="1">
    <location>
        <begin position="172"/>
        <end position="204"/>
    </location>
</feature>
<name>W4JWI1_HETIT</name>
<keyword evidence="2" id="KW-1133">Transmembrane helix</keyword>
<dbReference type="RefSeq" id="XP_009549826.1">
    <property type="nucleotide sequence ID" value="XM_009551531.1"/>
</dbReference>
<keyword evidence="2" id="KW-0472">Membrane</keyword>
<protein>
    <submittedName>
        <fullName evidence="3">Uncharacterized protein</fullName>
    </submittedName>
</protein>
<evidence type="ECO:0000256" key="2">
    <source>
        <dbReference type="SAM" id="Phobius"/>
    </source>
</evidence>
<dbReference type="KEGG" id="hir:HETIRDRAFT_107455"/>
<dbReference type="AlphaFoldDB" id="W4JWI1"/>
<proteinExistence type="predicted"/>
<dbReference type="EMBL" id="KI925462">
    <property type="protein sequence ID" value="ETW77799.1"/>
    <property type="molecule type" value="Genomic_DNA"/>
</dbReference>
<evidence type="ECO:0000256" key="1">
    <source>
        <dbReference type="SAM" id="MobiDB-lite"/>
    </source>
</evidence>
<evidence type="ECO:0000313" key="4">
    <source>
        <dbReference type="Proteomes" id="UP000030671"/>
    </source>
</evidence>
<reference evidence="3 4" key="1">
    <citation type="journal article" date="2012" name="New Phytol.">
        <title>Insight into trade-off between wood decay and parasitism from the genome of a fungal forest pathogen.</title>
        <authorList>
            <person name="Olson A."/>
            <person name="Aerts A."/>
            <person name="Asiegbu F."/>
            <person name="Belbahri L."/>
            <person name="Bouzid O."/>
            <person name="Broberg A."/>
            <person name="Canback B."/>
            <person name="Coutinho P.M."/>
            <person name="Cullen D."/>
            <person name="Dalman K."/>
            <person name="Deflorio G."/>
            <person name="van Diepen L.T."/>
            <person name="Dunand C."/>
            <person name="Duplessis S."/>
            <person name="Durling M."/>
            <person name="Gonthier P."/>
            <person name="Grimwood J."/>
            <person name="Fossdal C.G."/>
            <person name="Hansson D."/>
            <person name="Henrissat B."/>
            <person name="Hietala A."/>
            <person name="Himmelstrand K."/>
            <person name="Hoffmeister D."/>
            <person name="Hogberg N."/>
            <person name="James T.Y."/>
            <person name="Karlsson M."/>
            <person name="Kohler A."/>
            <person name="Kues U."/>
            <person name="Lee Y.H."/>
            <person name="Lin Y.C."/>
            <person name="Lind M."/>
            <person name="Lindquist E."/>
            <person name="Lombard V."/>
            <person name="Lucas S."/>
            <person name="Lunden K."/>
            <person name="Morin E."/>
            <person name="Murat C."/>
            <person name="Park J."/>
            <person name="Raffaello T."/>
            <person name="Rouze P."/>
            <person name="Salamov A."/>
            <person name="Schmutz J."/>
            <person name="Solheim H."/>
            <person name="Stahlberg J."/>
            <person name="Velez H."/>
            <person name="de Vries R.P."/>
            <person name="Wiebenga A."/>
            <person name="Woodward S."/>
            <person name="Yakovlev I."/>
            <person name="Garbelotto M."/>
            <person name="Martin F."/>
            <person name="Grigoriev I.V."/>
            <person name="Stenlid J."/>
        </authorList>
    </citation>
    <scope>NUCLEOTIDE SEQUENCE [LARGE SCALE GENOMIC DNA]</scope>
    <source>
        <strain evidence="3 4">TC 32-1</strain>
    </source>
</reference>
<evidence type="ECO:0000313" key="3">
    <source>
        <dbReference type="EMBL" id="ETW77799.1"/>
    </source>
</evidence>
<feature type="transmembrane region" description="Helical" evidence="2">
    <location>
        <begin position="42"/>
        <end position="63"/>
    </location>
</feature>
<dbReference type="HOGENOM" id="CLU_1343416_0_0_1"/>
<keyword evidence="4" id="KW-1185">Reference proteome</keyword>
<dbReference type="GeneID" id="20666247"/>
<sequence>MRWESKPAKDAQDLPLPIDQFAVGQIRDGEIFYIHVYPLSPLSVALIVVAILVIVIFISFYLFPVVSNRLFGWSGYPSGHQTISWSTRFRNRRVKIIPSNSQTTTAPSAQPQSGMGISPSLAHLDALSSSTEPPTLSISIMAPGNLLRPPSRDAGGDFCRISASSLIVIPASSEGRGTRSRSSPRKQAASNGDVEAQHISIFSS</sequence>
<keyword evidence="2" id="KW-0812">Transmembrane</keyword>
<accession>W4JWI1</accession>